<feature type="compositionally biased region" description="Low complexity" evidence="1">
    <location>
        <begin position="85"/>
        <end position="98"/>
    </location>
</feature>
<evidence type="ECO:0000313" key="3">
    <source>
        <dbReference type="EMBL" id="KAJ4362929.1"/>
    </source>
</evidence>
<evidence type="ECO:0000313" key="4">
    <source>
        <dbReference type="Proteomes" id="UP001140560"/>
    </source>
</evidence>
<feature type="transmembrane region" description="Helical" evidence="2">
    <location>
        <begin position="6"/>
        <end position="31"/>
    </location>
</feature>
<dbReference type="OrthoDB" id="3783827at2759"/>
<dbReference type="AlphaFoldDB" id="A0A9W8Y0M8"/>
<dbReference type="EMBL" id="JAPEUY010000020">
    <property type="protein sequence ID" value="KAJ4362929.1"/>
    <property type="molecule type" value="Genomic_DNA"/>
</dbReference>
<keyword evidence="2" id="KW-0812">Transmembrane</keyword>
<evidence type="ECO:0000256" key="1">
    <source>
        <dbReference type="SAM" id="MobiDB-lite"/>
    </source>
</evidence>
<feature type="region of interest" description="Disordered" evidence="1">
    <location>
        <begin position="37"/>
        <end position="175"/>
    </location>
</feature>
<protein>
    <submittedName>
        <fullName evidence="3">Uncharacterized protein</fullName>
    </submittedName>
</protein>
<evidence type="ECO:0000256" key="2">
    <source>
        <dbReference type="SAM" id="Phobius"/>
    </source>
</evidence>
<dbReference type="Proteomes" id="UP001140560">
    <property type="component" value="Unassembled WGS sequence"/>
</dbReference>
<keyword evidence="2" id="KW-1133">Transmembrane helix</keyword>
<name>A0A9W8Y0M8_9PLEO</name>
<gene>
    <name evidence="3" type="ORF">N0V83_010046</name>
</gene>
<keyword evidence="4" id="KW-1185">Reference proteome</keyword>
<accession>A0A9W8Y0M8</accession>
<sequence length="175" mass="18624">MALTRAQIAGIVVAFVILTAILIAGIAIIIYRKRTRGPDGPADDGGAQNEEPDLALPGPTNSDARRTNPQTFYDWVRAGNPPSSPSSSTAKPQPQQQQGHDRFPSLEHGPGPIIHSRPTTLTTAPTLKRSATGDSAKASSLRRAVLDVGAKGEHETKKKKAEKMVGARQYTGAWP</sequence>
<reference evidence="3" key="1">
    <citation type="submission" date="2022-10" db="EMBL/GenBank/DDBJ databases">
        <title>Tapping the CABI collections for fungal endophytes: first genome assemblies for Collariella, Neodidymelliopsis, Ascochyta clinopodiicola, Didymella pomorum, Didymosphaeria variabile, Neocosmospora piperis and Neocucurbitaria cava.</title>
        <authorList>
            <person name="Hill R."/>
        </authorList>
    </citation>
    <scope>NUCLEOTIDE SEQUENCE</scope>
    <source>
        <strain evidence="3">IMI 356814</strain>
    </source>
</reference>
<feature type="compositionally biased region" description="Low complexity" evidence="1">
    <location>
        <begin position="38"/>
        <end position="47"/>
    </location>
</feature>
<comment type="caution">
    <text evidence="3">The sequence shown here is derived from an EMBL/GenBank/DDBJ whole genome shotgun (WGS) entry which is preliminary data.</text>
</comment>
<proteinExistence type="predicted"/>
<organism evidence="3 4">
    <name type="scientific">Neocucurbitaria cava</name>
    <dbReference type="NCBI Taxonomy" id="798079"/>
    <lineage>
        <taxon>Eukaryota</taxon>
        <taxon>Fungi</taxon>
        <taxon>Dikarya</taxon>
        <taxon>Ascomycota</taxon>
        <taxon>Pezizomycotina</taxon>
        <taxon>Dothideomycetes</taxon>
        <taxon>Pleosporomycetidae</taxon>
        <taxon>Pleosporales</taxon>
        <taxon>Pleosporineae</taxon>
        <taxon>Cucurbitariaceae</taxon>
        <taxon>Neocucurbitaria</taxon>
    </lineage>
</organism>
<keyword evidence="2" id="KW-0472">Membrane</keyword>
<feature type="compositionally biased region" description="Polar residues" evidence="1">
    <location>
        <begin position="59"/>
        <end position="71"/>
    </location>
</feature>